<feature type="compositionally biased region" description="Polar residues" evidence="3">
    <location>
        <begin position="115"/>
        <end position="130"/>
    </location>
</feature>
<organism evidence="5">
    <name type="scientific">Absidia glauca</name>
    <name type="common">Pin mould</name>
    <dbReference type="NCBI Taxonomy" id="4829"/>
    <lineage>
        <taxon>Eukaryota</taxon>
        <taxon>Fungi</taxon>
        <taxon>Fungi incertae sedis</taxon>
        <taxon>Mucoromycota</taxon>
        <taxon>Mucoromycotina</taxon>
        <taxon>Mucoromycetes</taxon>
        <taxon>Mucorales</taxon>
        <taxon>Cunninghamellaceae</taxon>
        <taxon>Absidia</taxon>
    </lineage>
</organism>
<evidence type="ECO:0000256" key="1">
    <source>
        <dbReference type="ARBA" id="ARBA00022723"/>
    </source>
</evidence>
<dbReference type="Proteomes" id="UP000078561">
    <property type="component" value="Unassembled WGS sequence"/>
</dbReference>
<feature type="region of interest" description="Disordered" evidence="3">
    <location>
        <begin position="1"/>
        <end position="31"/>
    </location>
</feature>
<evidence type="ECO:0000259" key="4">
    <source>
        <dbReference type="SMART" id="SM00066"/>
    </source>
</evidence>
<feature type="domain" description="Zn(2)-C6 fungal-type" evidence="4">
    <location>
        <begin position="34"/>
        <end position="79"/>
    </location>
</feature>
<feature type="compositionally biased region" description="Basic residues" evidence="3">
    <location>
        <begin position="73"/>
        <end position="89"/>
    </location>
</feature>
<dbReference type="STRING" id="4829.A0A168NGH3"/>
<evidence type="ECO:0000313" key="5">
    <source>
        <dbReference type="EMBL" id="SAM00506.1"/>
    </source>
</evidence>
<feature type="region of interest" description="Disordered" evidence="3">
    <location>
        <begin position="73"/>
        <end position="93"/>
    </location>
</feature>
<gene>
    <name evidence="5" type="primary">ABSGL_06194.1 scaffold 7705</name>
</gene>
<proteinExistence type="predicted"/>
<keyword evidence="2" id="KW-0539">Nucleus</keyword>
<dbReference type="PANTHER" id="PTHR47659">
    <property type="entry name" value="ZN(II)2CYS6 TRANSCRIPTION FACTOR (EUROFUNG)-RELATED"/>
    <property type="match status" value="1"/>
</dbReference>
<evidence type="ECO:0000256" key="3">
    <source>
        <dbReference type="SAM" id="MobiDB-lite"/>
    </source>
</evidence>
<keyword evidence="6" id="KW-1185">Reference proteome</keyword>
<name>A0A168NGH3_ABSGL</name>
<feature type="region of interest" description="Disordered" evidence="3">
    <location>
        <begin position="115"/>
        <end position="138"/>
    </location>
</feature>
<dbReference type="GO" id="GO:0008270">
    <property type="term" value="F:zinc ion binding"/>
    <property type="evidence" value="ECO:0007669"/>
    <property type="project" value="InterPro"/>
</dbReference>
<feature type="compositionally biased region" description="Polar residues" evidence="3">
    <location>
        <begin position="1"/>
        <end position="25"/>
    </location>
</feature>
<feature type="compositionally biased region" description="Basic and acidic residues" evidence="3">
    <location>
        <begin position="201"/>
        <end position="216"/>
    </location>
</feature>
<feature type="compositionally biased region" description="Basic and acidic residues" evidence="3">
    <location>
        <begin position="225"/>
        <end position="240"/>
    </location>
</feature>
<sequence length="270" mass="29311">MSQTQTQAPPTSGINASSTGNSATPNFAEKGKRTQVRNACVHCQKACKKCASERPCPRCLKFGYAETCVDSVRKKRQQSTRRGPYKKRKEGNQEKSNLPVALICWFVLSFLETSSPQQPNGTTPIPTSSVSGGGDKPSIQYPDFVANTPFENFPGFQGGTSYIPYNILNDMNIIIQAANKATKDINDAEQDASSGSNNTNDKAEEPKKDDDTKLKPEPPAIEPTPQEKNEAKANDVKVDKDESDDDNASQYGTPESSGVDDVAPRNGDDQ</sequence>
<dbReference type="InterPro" id="IPR001138">
    <property type="entry name" value="Zn2Cys6_DnaBD"/>
</dbReference>
<protein>
    <recommendedName>
        <fullName evidence="4">Zn(2)-C6 fungal-type domain-containing protein</fullName>
    </recommendedName>
</protein>
<dbReference type="CDD" id="cd00067">
    <property type="entry name" value="GAL4"/>
    <property type="match status" value="1"/>
</dbReference>
<dbReference type="AlphaFoldDB" id="A0A168NGH3"/>
<feature type="compositionally biased region" description="Polar residues" evidence="3">
    <location>
        <begin position="191"/>
        <end position="200"/>
    </location>
</feature>
<evidence type="ECO:0000313" key="6">
    <source>
        <dbReference type="Proteomes" id="UP000078561"/>
    </source>
</evidence>
<accession>A0A168NGH3</accession>
<dbReference type="InterPro" id="IPR050335">
    <property type="entry name" value="ERT1_acuK_gluconeogen_tf"/>
</dbReference>
<dbReference type="GO" id="GO:0000981">
    <property type="term" value="F:DNA-binding transcription factor activity, RNA polymerase II-specific"/>
    <property type="evidence" value="ECO:0007669"/>
    <property type="project" value="InterPro"/>
</dbReference>
<dbReference type="PANTHER" id="PTHR47659:SF7">
    <property type="entry name" value="FUNGAL TRANSCRIPTIONAL REGULATORY PROTEIN, N-TERMINAL DOMAIN-CONTAINING PROTEIN"/>
    <property type="match status" value="1"/>
</dbReference>
<dbReference type="SMART" id="SM00066">
    <property type="entry name" value="GAL4"/>
    <property type="match status" value="1"/>
</dbReference>
<dbReference type="OrthoDB" id="5575144at2759"/>
<dbReference type="InParanoid" id="A0A168NGH3"/>
<keyword evidence="1" id="KW-0479">Metal-binding</keyword>
<reference evidence="5" key="1">
    <citation type="submission" date="2016-04" db="EMBL/GenBank/DDBJ databases">
        <authorList>
            <person name="Evans L.H."/>
            <person name="Alamgir A."/>
            <person name="Owens N."/>
            <person name="Weber N.D."/>
            <person name="Virtaneva K."/>
            <person name="Barbian K."/>
            <person name="Babar A."/>
            <person name="Rosenke K."/>
        </authorList>
    </citation>
    <scope>NUCLEOTIDE SEQUENCE [LARGE SCALE GENOMIC DNA]</scope>
    <source>
        <strain evidence="5">CBS 101.48</strain>
    </source>
</reference>
<evidence type="ECO:0000256" key="2">
    <source>
        <dbReference type="ARBA" id="ARBA00023242"/>
    </source>
</evidence>
<dbReference type="EMBL" id="LT553219">
    <property type="protein sequence ID" value="SAM00506.1"/>
    <property type="molecule type" value="Genomic_DNA"/>
</dbReference>
<feature type="region of interest" description="Disordered" evidence="3">
    <location>
        <begin position="188"/>
        <end position="270"/>
    </location>
</feature>